<proteinExistence type="predicted"/>
<sequence length="45" mass="5561">MMFRISLFNQKHCLYQYKELVEKNYFSASSLYCKIFYRLISLARL</sequence>
<accession>A0A0D1IUJ1</accession>
<organism evidence="1 2">
    <name type="scientific">Bacillus subtilis</name>
    <dbReference type="NCBI Taxonomy" id="1423"/>
    <lineage>
        <taxon>Bacteria</taxon>
        <taxon>Bacillati</taxon>
        <taxon>Bacillota</taxon>
        <taxon>Bacilli</taxon>
        <taxon>Bacillales</taxon>
        <taxon>Bacillaceae</taxon>
        <taxon>Bacillus</taxon>
    </lineage>
</organism>
<dbReference type="PATRIC" id="fig|1423.173.peg.109"/>
<evidence type="ECO:0000313" key="1">
    <source>
        <dbReference type="EMBL" id="KIU12988.1"/>
    </source>
</evidence>
<evidence type="ECO:0000313" key="2">
    <source>
        <dbReference type="Proteomes" id="UP000032247"/>
    </source>
</evidence>
<name>A0A0D1IUJ1_BACIU</name>
<dbReference type="AlphaFoldDB" id="A0A0D1IUJ1"/>
<protein>
    <submittedName>
        <fullName evidence="1">Uncharacterized protein</fullName>
    </submittedName>
</protein>
<dbReference type="Proteomes" id="UP000032247">
    <property type="component" value="Unassembled WGS sequence"/>
</dbReference>
<gene>
    <name evidence="1" type="ORF">SC09_Contig17orf00118</name>
</gene>
<reference evidence="1 2" key="1">
    <citation type="submission" date="2014-12" db="EMBL/GenBank/DDBJ databases">
        <title>Comparative genome analysis of Bacillus coagulans HM-08, Clostridium butyricum HM-68, Bacillus subtilis HM-66 and Bacillus licheniformis BL-09.</title>
        <authorList>
            <person name="Zhang H."/>
        </authorList>
    </citation>
    <scope>NUCLEOTIDE SEQUENCE [LARGE SCALE GENOMIC DNA]</scope>
    <source>
        <strain evidence="1 2">HM-66</strain>
    </source>
</reference>
<dbReference type="EMBL" id="JXBC01000001">
    <property type="protein sequence ID" value="KIU12988.1"/>
    <property type="molecule type" value="Genomic_DNA"/>
</dbReference>
<comment type="caution">
    <text evidence="1">The sequence shown here is derived from an EMBL/GenBank/DDBJ whole genome shotgun (WGS) entry which is preliminary data.</text>
</comment>